<sequence length="129" mass="13959">MRFTPIVLCLGLVAVSASWNAPDLYIDKPEPTALGYNTPVMPPVLPSPSLLAGRSADQQQPTAPDNSHIPAVHHIPQLVVTPVVGPKRTVYRSVEGAMVKSQPQIPPQVDSYSSAGEFDKPLEKIKERL</sequence>
<evidence type="ECO:0000313" key="4">
    <source>
        <dbReference type="Proteomes" id="UP000268162"/>
    </source>
</evidence>
<gene>
    <name evidence="3" type="ORF">BJ085DRAFT_41510</name>
</gene>
<feature type="compositionally biased region" description="Polar residues" evidence="1">
    <location>
        <begin position="56"/>
        <end position="65"/>
    </location>
</feature>
<keyword evidence="4" id="KW-1185">Reference proteome</keyword>
<evidence type="ECO:0000256" key="2">
    <source>
        <dbReference type="SAM" id="SignalP"/>
    </source>
</evidence>
<feature type="region of interest" description="Disordered" evidence="1">
    <location>
        <begin position="102"/>
        <end position="129"/>
    </location>
</feature>
<evidence type="ECO:0000256" key="1">
    <source>
        <dbReference type="SAM" id="MobiDB-lite"/>
    </source>
</evidence>
<dbReference type="EMBL" id="ML002223">
    <property type="protein sequence ID" value="RKP40144.1"/>
    <property type="molecule type" value="Genomic_DNA"/>
</dbReference>
<reference evidence="4" key="1">
    <citation type="journal article" date="2018" name="Nat. Microbiol.">
        <title>Leveraging single-cell genomics to expand the fungal tree of life.</title>
        <authorList>
            <person name="Ahrendt S.R."/>
            <person name="Quandt C.A."/>
            <person name="Ciobanu D."/>
            <person name="Clum A."/>
            <person name="Salamov A."/>
            <person name="Andreopoulos B."/>
            <person name="Cheng J.F."/>
            <person name="Woyke T."/>
            <person name="Pelin A."/>
            <person name="Henrissat B."/>
            <person name="Reynolds N.K."/>
            <person name="Benny G.L."/>
            <person name="Smith M.E."/>
            <person name="James T.Y."/>
            <person name="Grigoriev I.V."/>
        </authorList>
    </citation>
    <scope>NUCLEOTIDE SEQUENCE [LARGE SCALE GENOMIC DNA]</scope>
    <source>
        <strain evidence="4">RSA 468</strain>
    </source>
</reference>
<evidence type="ECO:0000313" key="3">
    <source>
        <dbReference type="EMBL" id="RKP40144.1"/>
    </source>
</evidence>
<feature type="region of interest" description="Disordered" evidence="1">
    <location>
        <begin position="47"/>
        <end position="70"/>
    </location>
</feature>
<keyword evidence="2" id="KW-0732">Signal</keyword>
<feature type="chain" id="PRO_5020605121" evidence="2">
    <location>
        <begin position="18"/>
        <end position="129"/>
    </location>
</feature>
<accession>A0A4Q0A251</accession>
<feature type="signal peptide" evidence="2">
    <location>
        <begin position="1"/>
        <end position="17"/>
    </location>
</feature>
<name>A0A4Q0A251_9FUNG</name>
<organism evidence="3 4">
    <name type="scientific">Dimargaris cristalligena</name>
    <dbReference type="NCBI Taxonomy" id="215637"/>
    <lineage>
        <taxon>Eukaryota</taxon>
        <taxon>Fungi</taxon>
        <taxon>Fungi incertae sedis</taxon>
        <taxon>Zoopagomycota</taxon>
        <taxon>Kickxellomycotina</taxon>
        <taxon>Dimargaritomycetes</taxon>
        <taxon>Dimargaritales</taxon>
        <taxon>Dimargaritaceae</taxon>
        <taxon>Dimargaris</taxon>
    </lineage>
</organism>
<proteinExistence type="predicted"/>
<feature type="compositionally biased region" description="Basic and acidic residues" evidence="1">
    <location>
        <begin position="117"/>
        <end position="129"/>
    </location>
</feature>
<dbReference type="AlphaFoldDB" id="A0A4Q0A251"/>
<protein>
    <submittedName>
        <fullName evidence="3">Uncharacterized protein</fullName>
    </submittedName>
</protein>
<dbReference type="Proteomes" id="UP000268162">
    <property type="component" value="Unassembled WGS sequence"/>
</dbReference>